<gene>
    <name evidence="1" type="ORF">LCGC14_0755610</name>
</gene>
<sequence>MSTVKPEHPALQAKVRCFGSKAALTAEATYITQEGGVPLAALNLEVAPRQGERIEWNRKIVLQLGEDDLPLLCCVCLGYLPKAEFKRPTKGITIERQPGRIYLAASQGSGTGYALPLPISQSFRLGALALAQLKKQSVCDDEQLVLAALRGAAALYKG</sequence>
<reference evidence="1" key="1">
    <citation type="journal article" date="2015" name="Nature">
        <title>Complex archaea that bridge the gap between prokaryotes and eukaryotes.</title>
        <authorList>
            <person name="Spang A."/>
            <person name="Saw J.H."/>
            <person name="Jorgensen S.L."/>
            <person name="Zaremba-Niedzwiedzka K."/>
            <person name="Martijn J."/>
            <person name="Lind A.E."/>
            <person name="van Eijk R."/>
            <person name="Schleper C."/>
            <person name="Guy L."/>
            <person name="Ettema T.J."/>
        </authorList>
    </citation>
    <scope>NUCLEOTIDE SEQUENCE</scope>
</reference>
<name>A0A0F9SMX1_9ZZZZ</name>
<dbReference type="EMBL" id="LAZR01001844">
    <property type="protein sequence ID" value="KKN38216.1"/>
    <property type="molecule type" value="Genomic_DNA"/>
</dbReference>
<comment type="caution">
    <text evidence="1">The sequence shown here is derived from an EMBL/GenBank/DDBJ whole genome shotgun (WGS) entry which is preliminary data.</text>
</comment>
<evidence type="ECO:0000313" key="1">
    <source>
        <dbReference type="EMBL" id="KKN38216.1"/>
    </source>
</evidence>
<organism evidence="1">
    <name type="scientific">marine sediment metagenome</name>
    <dbReference type="NCBI Taxonomy" id="412755"/>
    <lineage>
        <taxon>unclassified sequences</taxon>
        <taxon>metagenomes</taxon>
        <taxon>ecological metagenomes</taxon>
    </lineage>
</organism>
<protein>
    <submittedName>
        <fullName evidence="1">Uncharacterized protein</fullName>
    </submittedName>
</protein>
<proteinExistence type="predicted"/>
<accession>A0A0F9SMX1</accession>
<dbReference type="AlphaFoldDB" id="A0A0F9SMX1"/>